<dbReference type="EMBL" id="JAPWTK010000031">
    <property type="protein sequence ID" value="KAJ8956253.1"/>
    <property type="molecule type" value="Genomic_DNA"/>
</dbReference>
<organism evidence="14 15">
    <name type="scientific">Aromia moschata</name>
    <dbReference type="NCBI Taxonomy" id="1265417"/>
    <lineage>
        <taxon>Eukaryota</taxon>
        <taxon>Metazoa</taxon>
        <taxon>Ecdysozoa</taxon>
        <taxon>Arthropoda</taxon>
        <taxon>Hexapoda</taxon>
        <taxon>Insecta</taxon>
        <taxon>Pterygota</taxon>
        <taxon>Neoptera</taxon>
        <taxon>Endopterygota</taxon>
        <taxon>Coleoptera</taxon>
        <taxon>Polyphaga</taxon>
        <taxon>Cucujiformia</taxon>
        <taxon>Chrysomeloidea</taxon>
        <taxon>Cerambycidae</taxon>
        <taxon>Cerambycinae</taxon>
        <taxon>Callichromatini</taxon>
        <taxon>Aromia</taxon>
    </lineage>
</organism>
<dbReference type="Proteomes" id="UP001162162">
    <property type="component" value="Unassembled WGS sequence"/>
</dbReference>
<proteinExistence type="inferred from homology"/>
<evidence type="ECO:0000256" key="13">
    <source>
        <dbReference type="SAM" id="MobiDB-lite"/>
    </source>
</evidence>
<keyword evidence="6" id="KW-1133">Transmembrane helix</keyword>
<protein>
    <recommendedName>
        <fullName evidence="11">Scavenger receptor class B member 1</fullName>
    </recommendedName>
    <alternativeName>
        <fullName evidence="12">SR-BI</fullName>
    </alternativeName>
</protein>
<evidence type="ECO:0000256" key="7">
    <source>
        <dbReference type="ARBA" id="ARBA00023136"/>
    </source>
</evidence>
<evidence type="ECO:0000256" key="9">
    <source>
        <dbReference type="ARBA" id="ARBA00023170"/>
    </source>
</evidence>
<evidence type="ECO:0000256" key="4">
    <source>
        <dbReference type="ARBA" id="ARBA00022475"/>
    </source>
</evidence>
<dbReference type="AlphaFoldDB" id="A0AAV8YZQ2"/>
<keyword evidence="5" id="KW-0812">Transmembrane</keyword>
<evidence type="ECO:0000256" key="5">
    <source>
        <dbReference type="ARBA" id="ARBA00022692"/>
    </source>
</evidence>
<dbReference type="Pfam" id="PF01130">
    <property type="entry name" value="CD36"/>
    <property type="match status" value="1"/>
</dbReference>
<dbReference type="GO" id="GO:0005044">
    <property type="term" value="F:scavenger receptor activity"/>
    <property type="evidence" value="ECO:0007669"/>
    <property type="project" value="TreeGrafter"/>
</dbReference>
<evidence type="ECO:0000256" key="3">
    <source>
        <dbReference type="ARBA" id="ARBA00010532"/>
    </source>
</evidence>
<sequence>MSWVKLVINHEVTLRDGSQAFGWWAKPPVVPTIRVYIYNVTNADEFLNNGSKPVVEELGPYVYVHHLLTKQREQARSQVPYENKLSRDTWKEAQAPANT</sequence>
<keyword evidence="15" id="KW-1185">Reference proteome</keyword>
<evidence type="ECO:0000256" key="1">
    <source>
        <dbReference type="ARBA" id="ARBA00004189"/>
    </source>
</evidence>
<dbReference type="PANTHER" id="PTHR11923:SF110">
    <property type="entry name" value="SCAVENGER RECEPTOR CLASS B MEMBER 1"/>
    <property type="match status" value="1"/>
</dbReference>
<gene>
    <name evidence="14" type="ORF">NQ318_014985</name>
</gene>
<evidence type="ECO:0000256" key="2">
    <source>
        <dbReference type="ARBA" id="ARBA00004651"/>
    </source>
</evidence>
<keyword evidence="10" id="KW-0325">Glycoprotein</keyword>
<evidence type="ECO:0000256" key="11">
    <source>
        <dbReference type="ARBA" id="ARBA00040821"/>
    </source>
</evidence>
<comment type="similarity">
    <text evidence="3">Belongs to the CD36 family.</text>
</comment>
<comment type="subcellular location">
    <subcellularLocation>
        <location evidence="2">Cell membrane</location>
        <topology evidence="2">Multi-pass membrane protein</topology>
    </subcellularLocation>
    <subcellularLocation>
        <location evidence="1">Membrane</location>
        <location evidence="1">Caveola</location>
        <topology evidence="1">Multi-pass membrane protein</topology>
    </subcellularLocation>
</comment>
<dbReference type="GO" id="GO:0005901">
    <property type="term" value="C:caveola"/>
    <property type="evidence" value="ECO:0007669"/>
    <property type="project" value="UniProtKB-SubCell"/>
</dbReference>
<dbReference type="PRINTS" id="PR01609">
    <property type="entry name" value="CD36FAMILY"/>
</dbReference>
<evidence type="ECO:0000313" key="15">
    <source>
        <dbReference type="Proteomes" id="UP001162162"/>
    </source>
</evidence>
<dbReference type="GO" id="GO:0005737">
    <property type="term" value="C:cytoplasm"/>
    <property type="evidence" value="ECO:0007669"/>
    <property type="project" value="TreeGrafter"/>
</dbReference>
<keyword evidence="4" id="KW-1003">Cell membrane</keyword>
<accession>A0AAV8YZQ2</accession>
<evidence type="ECO:0000313" key="14">
    <source>
        <dbReference type="EMBL" id="KAJ8956253.1"/>
    </source>
</evidence>
<evidence type="ECO:0000256" key="10">
    <source>
        <dbReference type="ARBA" id="ARBA00023180"/>
    </source>
</evidence>
<evidence type="ECO:0000256" key="6">
    <source>
        <dbReference type="ARBA" id="ARBA00022989"/>
    </source>
</evidence>
<evidence type="ECO:0000256" key="12">
    <source>
        <dbReference type="ARBA" id="ARBA00042244"/>
    </source>
</evidence>
<evidence type="ECO:0000256" key="8">
    <source>
        <dbReference type="ARBA" id="ARBA00023157"/>
    </source>
</evidence>
<keyword evidence="8" id="KW-1015">Disulfide bond</keyword>
<reference evidence="14" key="1">
    <citation type="journal article" date="2023" name="Insect Mol. Biol.">
        <title>Genome sequencing provides insights into the evolution of gene families encoding plant cell wall-degrading enzymes in longhorned beetles.</title>
        <authorList>
            <person name="Shin N.R."/>
            <person name="Okamura Y."/>
            <person name="Kirsch R."/>
            <person name="Pauchet Y."/>
        </authorList>
    </citation>
    <scope>NUCLEOTIDE SEQUENCE</scope>
    <source>
        <strain evidence="14">AMC_N1</strain>
    </source>
</reference>
<keyword evidence="9" id="KW-0675">Receptor</keyword>
<keyword evidence="7" id="KW-0472">Membrane</keyword>
<name>A0AAV8YZQ2_9CUCU</name>
<comment type="caution">
    <text evidence="14">The sequence shown here is derived from an EMBL/GenBank/DDBJ whole genome shotgun (WGS) entry which is preliminary data.</text>
</comment>
<dbReference type="PANTHER" id="PTHR11923">
    <property type="entry name" value="SCAVENGER RECEPTOR CLASS B TYPE-1 SR-B1"/>
    <property type="match status" value="1"/>
</dbReference>
<dbReference type="InterPro" id="IPR002159">
    <property type="entry name" value="CD36_fam"/>
</dbReference>
<feature type="region of interest" description="Disordered" evidence="13">
    <location>
        <begin position="74"/>
        <end position="99"/>
    </location>
</feature>